<proteinExistence type="predicted"/>
<dbReference type="Pfam" id="PF21737">
    <property type="entry name" value="DUF6865"/>
    <property type="match status" value="1"/>
</dbReference>
<dbReference type="InterPro" id="IPR049198">
    <property type="entry name" value="DUF6865"/>
</dbReference>
<keyword evidence="2" id="KW-1185">Reference proteome</keyword>
<dbReference type="PANTHER" id="PTHR35282">
    <property type="entry name" value="F5D14.24 PROTEIN"/>
    <property type="match status" value="1"/>
</dbReference>
<reference evidence="2" key="1">
    <citation type="journal article" date="2019" name="Gigascience">
        <title>De novo genome assembly of the endangered Acer yangbiense, a plant species with extremely small populations endemic to Yunnan Province, China.</title>
        <authorList>
            <person name="Yang J."/>
            <person name="Wariss H.M."/>
            <person name="Tao L."/>
            <person name="Zhang R."/>
            <person name="Yun Q."/>
            <person name="Hollingsworth P."/>
            <person name="Dao Z."/>
            <person name="Luo G."/>
            <person name="Guo H."/>
            <person name="Ma Y."/>
            <person name="Sun W."/>
        </authorList>
    </citation>
    <scope>NUCLEOTIDE SEQUENCE [LARGE SCALE GENOMIC DNA]</scope>
    <source>
        <strain evidence="2">cv. Malutang</strain>
    </source>
</reference>
<name>A0A5C7I004_9ROSI</name>
<dbReference type="EMBL" id="VAHF01000004">
    <property type="protein sequence ID" value="TXG62435.1"/>
    <property type="molecule type" value="Genomic_DNA"/>
</dbReference>
<comment type="caution">
    <text evidence="1">The sequence shown here is derived from an EMBL/GenBank/DDBJ whole genome shotgun (WGS) entry which is preliminary data.</text>
</comment>
<organism evidence="1 2">
    <name type="scientific">Acer yangbiense</name>
    <dbReference type="NCBI Taxonomy" id="1000413"/>
    <lineage>
        <taxon>Eukaryota</taxon>
        <taxon>Viridiplantae</taxon>
        <taxon>Streptophyta</taxon>
        <taxon>Embryophyta</taxon>
        <taxon>Tracheophyta</taxon>
        <taxon>Spermatophyta</taxon>
        <taxon>Magnoliopsida</taxon>
        <taxon>eudicotyledons</taxon>
        <taxon>Gunneridae</taxon>
        <taxon>Pentapetalae</taxon>
        <taxon>rosids</taxon>
        <taxon>malvids</taxon>
        <taxon>Sapindales</taxon>
        <taxon>Sapindaceae</taxon>
        <taxon>Hippocastanoideae</taxon>
        <taxon>Acereae</taxon>
        <taxon>Acer</taxon>
    </lineage>
</organism>
<evidence type="ECO:0000313" key="1">
    <source>
        <dbReference type="EMBL" id="TXG62435.1"/>
    </source>
</evidence>
<dbReference type="PANTHER" id="PTHR35282:SF2">
    <property type="entry name" value="F5D14.24 PROTEIN"/>
    <property type="match status" value="1"/>
</dbReference>
<sequence>MDKSTLGNEAPAEVTREALIAISYPGPDKALASKLLPEKLNGENQIEVNDSDGAEKYRSELISISYSPSPETKVLPVTRGEFES</sequence>
<dbReference type="OrthoDB" id="632588at2759"/>
<dbReference type="AlphaFoldDB" id="A0A5C7I004"/>
<dbReference type="Proteomes" id="UP000323000">
    <property type="component" value="Chromosome 4"/>
</dbReference>
<protein>
    <submittedName>
        <fullName evidence="1">Uncharacterized protein</fullName>
    </submittedName>
</protein>
<accession>A0A5C7I004</accession>
<gene>
    <name evidence="1" type="ORF">EZV62_009429</name>
</gene>
<evidence type="ECO:0000313" key="2">
    <source>
        <dbReference type="Proteomes" id="UP000323000"/>
    </source>
</evidence>